<keyword evidence="4" id="KW-1185">Reference proteome</keyword>
<reference evidence="3 4" key="1">
    <citation type="journal article" date="2019" name="Int. J. Syst. Evol. Microbiol.">
        <title>The Global Catalogue of Microorganisms (GCM) 10K type strain sequencing project: providing services to taxonomists for standard genome sequencing and annotation.</title>
        <authorList>
            <consortium name="The Broad Institute Genomics Platform"/>
            <consortium name="The Broad Institute Genome Sequencing Center for Infectious Disease"/>
            <person name="Wu L."/>
            <person name="Ma J."/>
        </authorList>
    </citation>
    <scope>NUCLEOTIDE SEQUENCE [LARGE SCALE GENOMIC DNA]</scope>
    <source>
        <strain evidence="3 4">IBRC-M 10256</strain>
    </source>
</reference>
<dbReference type="PANTHER" id="PTHR37694">
    <property type="entry name" value="SLR8022 PROTEIN"/>
    <property type="match status" value="1"/>
</dbReference>
<dbReference type="PANTHER" id="PTHR37694:SF1">
    <property type="entry name" value="SLR8022 PROTEIN"/>
    <property type="match status" value="1"/>
</dbReference>
<dbReference type="InterPro" id="IPR013096">
    <property type="entry name" value="Cupin_2"/>
</dbReference>
<evidence type="ECO:0000313" key="3">
    <source>
        <dbReference type="EMBL" id="MFC3957943.1"/>
    </source>
</evidence>
<gene>
    <name evidence="3" type="ORF">ACFOUR_06100</name>
</gene>
<accession>A0ABD5NLQ3</accession>
<dbReference type="SUPFAM" id="SSF51182">
    <property type="entry name" value="RmlC-like cupins"/>
    <property type="match status" value="1"/>
</dbReference>
<dbReference type="GeneID" id="73903324"/>
<dbReference type="Pfam" id="PF07883">
    <property type="entry name" value="Cupin_2"/>
    <property type="match status" value="1"/>
</dbReference>
<feature type="region of interest" description="Disordered" evidence="1">
    <location>
        <begin position="1"/>
        <end position="28"/>
    </location>
</feature>
<protein>
    <submittedName>
        <fullName evidence="3">Cupin domain-containing protein</fullName>
    </submittedName>
</protein>
<dbReference type="RefSeq" id="WP_256530633.1">
    <property type="nucleotide sequence ID" value="NZ_CP101824.1"/>
</dbReference>
<dbReference type="InterPro" id="IPR014710">
    <property type="entry name" value="RmlC-like_jellyroll"/>
</dbReference>
<dbReference type="Proteomes" id="UP001595846">
    <property type="component" value="Unassembled WGS sequence"/>
</dbReference>
<feature type="compositionally biased region" description="Basic and acidic residues" evidence="1">
    <location>
        <begin position="11"/>
        <end position="28"/>
    </location>
</feature>
<evidence type="ECO:0000259" key="2">
    <source>
        <dbReference type="Pfam" id="PF07883"/>
    </source>
</evidence>
<sequence length="186" mass="20491">MTDTDPASGEDTAHDSDQRDDPLPSVETHVEGVEVAPSIEDQPGLSTYEGRIGMLLQGESIQTHFIEMPPGLYLDEHAHETESMIMTLSGEWVLSARGERRHMTEGDLFWFGPGVPTGYEVPFDEDAYILIFKGEVMSDSAEAFVDSLRATDERLAEEAAEGTPFTFDDLPDDHPAIEFAESIGAR</sequence>
<dbReference type="AlphaFoldDB" id="A0ABD5NLQ3"/>
<evidence type="ECO:0000313" key="4">
    <source>
        <dbReference type="Proteomes" id="UP001595846"/>
    </source>
</evidence>
<dbReference type="Gene3D" id="2.60.120.10">
    <property type="entry name" value="Jelly Rolls"/>
    <property type="match status" value="1"/>
</dbReference>
<feature type="domain" description="Cupin type-2" evidence="2">
    <location>
        <begin position="65"/>
        <end position="130"/>
    </location>
</feature>
<comment type="caution">
    <text evidence="3">The sequence shown here is derived from an EMBL/GenBank/DDBJ whole genome shotgun (WGS) entry which is preliminary data.</text>
</comment>
<organism evidence="3 4">
    <name type="scientific">Halovivax cerinus</name>
    <dbReference type="NCBI Taxonomy" id="1487865"/>
    <lineage>
        <taxon>Archaea</taxon>
        <taxon>Methanobacteriati</taxon>
        <taxon>Methanobacteriota</taxon>
        <taxon>Stenosarchaea group</taxon>
        <taxon>Halobacteria</taxon>
        <taxon>Halobacteriales</taxon>
        <taxon>Natrialbaceae</taxon>
        <taxon>Halovivax</taxon>
    </lineage>
</organism>
<evidence type="ECO:0000256" key="1">
    <source>
        <dbReference type="SAM" id="MobiDB-lite"/>
    </source>
</evidence>
<dbReference type="InterPro" id="IPR011051">
    <property type="entry name" value="RmlC_Cupin_sf"/>
</dbReference>
<dbReference type="EMBL" id="JBHSAQ010000002">
    <property type="protein sequence ID" value="MFC3957943.1"/>
    <property type="molecule type" value="Genomic_DNA"/>
</dbReference>
<proteinExistence type="predicted"/>
<name>A0ABD5NLQ3_9EURY</name>